<comment type="subcellular location">
    <subcellularLocation>
        <location evidence="1">Membrane</location>
        <topology evidence="1">Multi-pass membrane protein</topology>
    </subcellularLocation>
</comment>
<feature type="transmembrane region" description="Helical" evidence="7">
    <location>
        <begin position="79"/>
        <end position="96"/>
    </location>
</feature>
<comment type="similarity">
    <text evidence="2">Belongs to the major facilitator superfamily. TCR/Tet family.</text>
</comment>
<feature type="transmembrane region" description="Helical" evidence="7">
    <location>
        <begin position="165"/>
        <end position="185"/>
    </location>
</feature>
<protein>
    <submittedName>
        <fullName evidence="9">Major facilitator superfamily transporter</fullName>
    </submittedName>
</protein>
<dbReference type="InterPro" id="IPR020846">
    <property type="entry name" value="MFS_dom"/>
</dbReference>
<dbReference type="PANTHER" id="PTHR23501:SF193">
    <property type="entry name" value="MULTIDRUG TRANSPORTER, PUTATIVE (AFU_ORTHOLOGUE AFUA_8G00940)-RELATED"/>
    <property type="match status" value="1"/>
</dbReference>
<accession>A0ABR1R231</accession>
<comment type="caution">
    <text evidence="9">The sequence shown here is derived from an EMBL/GenBank/DDBJ whole genome shotgun (WGS) entry which is preliminary data.</text>
</comment>
<evidence type="ECO:0000256" key="2">
    <source>
        <dbReference type="ARBA" id="ARBA00007520"/>
    </source>
</evidence>
<feature type="transmembrane region" description="Helical" evidence="7">
    <location>
        <begin position="305"/>
        <end position="325"/>
    </location>
</feature>
<feature type="transmembrane region" description="Helical" evidence="7">
    <location>
        <begin position="108"/>
        <end position="128"/>
    </location>
</feature>
<keyword evidence="5 7" id="KW-0472">Membrane</keyword>
<dbReference type="SUPFAM" id="SSF103473">
    <property type="entry name" value="MFS general substrate transporter"/>
    <property type="match status" value="1"/>
</dbReference>
<dbReference type="InterPro" id="IPR036259">
    <property type="entry name" value="MFS_trans_sf"/>
</dbReference>
<evidence type="ECO:0000256" key="7">
    <source>
        <dbReference type="SAM" id="Phobius"/>
    </source>
</evidence>
<evidence type="ECO:0000256" key="4">
    <source>
        <dbReference type="ARBA" id="ARBA00022989"/>
    </source>
</evidence>
<feature type="transmembrane region" description="Helical" evidence="7">
    <location>
        <begin position="345"/>
        <end position="363"/>
    </location>
</feature>
<reference evidence="9 10" key="1">
    <citation type="submission" date="2023-01" db="EMBL/GenBank/DDBJ databases">
        <title>Analysis of 21 Apiospora genomes using comparative genomics revels a genus with tremendous synthesis potential of carbohydrate active enzymes and secondary metabolites.</title>
        <authorList>
            <person name="Sorensen T."/>
        </authorList>
    </citation>
    <scope>NUCLEOTIDE SEQUENCE [LARGE SCALE GENOMIC DNA]</scope>
    <source>
        <strain evidence="9 10">CBS 20057</strain>
    </source>
</reference>
<keyword evidence="4 7" id="KW-1133">Transmembrane helix</keyword>
<feature type="transmembrane region" description="Helical" evidence="7">
    <location>
        <begin position="197"/>
        <end position="217"/>
    </location>
</feature>
<dbReference type="PROSITE" id="PS50850">
    <property type="entry name" value="MFS"/>
    <property type="match status" value="1"/>
</dbReference>
<feature type="region of interest" description="Disordered" evidence="6">
    <location>
        <begin position="1"/>
        <end position="20"/>
    </location>
</feature>
<proteinExistence type="inferred from homology"/>
<evidence type="ECO:0000256" key="1">
    <source>
        <dbReference type="ARBA" id="ARBA00004141"/>
    </source>
</evidence>
<keyword evidence="10" id="KW-1185">Reference proteome</keyword>
<organism evidence="9 10">
    <name type="scientific">Apiospora marii</name>
    <dbReference type="NCBI Taxonomy" id="335849"/>
    <lineage>
        <taxon>Eukaryota</taxon>
        <taxon>Fungi</taxon>
        <taxon>Dikarya</taxon>
        <taxon>Ascomycota</taxon>
        <taxon>Pezizomycotina</taxon>
        <taxon>Sordariomycetes</taxon>
        <taxon>Xylariomycetidae</taxon>
        <taxon>Amphisphaeriales</taxon>
        <taxon>Apiosporaceae</taxon>
        <taxon>Apiospora</taxon>
    </lineage>
</organism>
<feature type="transmembrane region" description="Helical" evidence="7">
    <location>
        <begin position="237"/>
        <end position="257"/>
    </location>
</feature>
<evidence type="ECO:0000313" key="9">
    <source>
        <dbReference type="EMBL" id="KAK7996036.1"/>
    </source>
</evidence>
<evidence type="ECO:0000256" key="5">
    <source>
        <dbReference type="ARBA" id="ARBA00023136"/>
    </source>
</evidence>
<dbReference type="Gene3D" id="1.20.1250.20">
    <property type="entry name" value="MFS general substrate transporter like domains"/>
    <property type="match status" value="2"/>
</dbReference>
<keyword evidence="3 7" id="KW-0812">Transmembrane</keyword>
<evidence type="ECO:0000256" key="6">
    <source>
        <dbReference type="SAM" id="MobiDB-lite"/>
    </source>
</evidence>
<feature type="domain" description="Major facilitator superfamily (MFS) profile" evidence="8">
    <location>
        <begin position="44"/>
        <end position="397"/>
    </location>
</feature>
<dbReference type="PANTHER" id="PTHR23501">
    <property type="entry name" value="MAJOR FACILITATOR SUPERFAMILY"/>
    <property type="match status" value="1"/>
</dbReference>
<feature type="transmembrane region" description="Helical" evidence="7">
    <location>
        <begin position="41"/>
        <end position="67"/>
    </location>
</feature>
<feature type="compositionally biased region" description="Basic and acidic residues" evidence="6">
    <location>
        <begin position="1"/>
        <end position="14"/>
    </location>
</feature>
<dbReference type="EMBL" id="JAQQWI010000022">
    <property type="protein sequence ID" value="KAK7996036.1"/>
    <property type="molecule type" value="Genomic_DNA"/>
</dbReference>
<feature type="transmembrane region" description="Helical" evidence="7">
    <location>
        <begin position="263"/>
        <end position="285"/>
    </location>
</feature>
<feature type="transmembrane region" description="Helical" evidence="7">
    <location>
        <begin position="372"/>
        <end position="393"/>
    </location>
</feature>
<sequence length="397" mass="42406">MAVENDIHGQDNHELSNSGPIASGGESAFAPTTEPMSGFPLYCILVGICIGSFLMSMDVFVISTAVPSITAEFHDTAQIAWYPAAYSLTTCALLPLAGKAASIFPLRWVYQTFFSVFLVGSVLCGAANSSNMFIVGRAVAGVGASGVASGGLTILLTVSSPAKRPLFMGLASGMFALGIILAPIMGGALTDRVSWRWCFWINLPAGALTLATQFFYFKPRSVHAHQTFRQRFKSLDLLGCAIFIPACFLILVAMQWGGTRYPWNSGTVIGLFLGGGVLLILFVAWEWHVGETALIPGVIMGRRQVAVTCVFAFLQLGSLAVMSYYLPLWFQAVQGVSPLDSGVRVLPSVLAQILGLGIVGTLANKLAYYNPWFFVGGALMCIAAGLYTTFTAFHTSM</sequence>
<gene>
    <name evidence="9" type="ORF">PG991_015503</name>
</gene>
<dbReference type="InterPro" id="IPR011701">
    <property type="entry name" value="MFS"/>
</dbReference>
<evidence type="ECO:0000256" key="3">
    <source>
        <dbReference type="ARBA" id="ARBA00022692"/>
    </source>
</evidence>
<feature type="transmembrane region" description="Helical" evidence="7">
    <location>
        <begin position="134"/>
        <end position="158"/>
    </location>
</feature>
<dbReference type="Proteomes" id="UP001396898">
    <property type="component" value="Unassembled WGS sequence"/>
</dbReference>
<name>A0ABR1R231_9PEZI</name>
<evidence type="ECO:0000313" key="10">
    <source>
        <dbReference type="Proteomes" id="UP001396898"/>
    </source>
</evidence>
<evidence type="ECO:0000259" key="8">
    <source>
        <dbReference type="PROSITE" id="PS50850"/>
    </source>
</evidence>
<dbReference type="Pfam" id="PF07690">
    <property type="entry name" value="MFS_1"/>
    <property type="match status" value="1"/>
</dbReference>